<dbReference type="InterPro" id="IPR027417">
    <property type="entry name" value="P-loop_NTPase"/>
</dbReference>
<dbReference type="SUPFAM" id="SSF90002">
    <property type="entry name" value="Hypothetical protein YjiA, C-terminal domain"/>
    <property type="match status" value="1"/>
</dbReference>
<dbReference type="AlphaFoldDB" id="A0A1H8VB17"/>
<evidence type="ECO:0000256" key="3">
    <source>
        <dbReference type="ARBA" id="ARBA00023186"/>
    </source>
</evidence>
<dbReference type="InterPro" id="IPR036627">
    <property type="entry name" value="CobW-likC_sf"/>
</dbReference>
<dbReference type="Gene3D" id="3.40.50.300">
    <property type="entry name" value="P-loop containing nucleotide triphosphate hydrolases"/>
    <property type="match status" value="1"/>
</dbReference>
<organism evidence="8 9">
    <name type="scientific">Halogranum amylolyticum</name>
    <dbReference type="NCBI Taxonomy" id="660520"/>
    <lineage>
        <taxon>Archaea</taxon>
        <taxon>Methanobacteriati</taxon>
        <taxon>Methanobacteriota</taxon>
        <taxon>Stenosarchaea group</taxon>
        <taxon>Halobacteria</taxon>
        <taxon>Halobacteriales</taxon>
        <taxon>Haloferacaceae</taxon>
    </lineage>
</organism>
<dbReference type="Pfam" id="PF07683">
    <property type="entry name" value="CobW_C"/>
    <property type="match status" value="1"/>
</dbReference>
<dbReference type="SMART" id="SM00833">
    <property type="entry name" value="CobW_C"/>
    <property type="match status" value="1"/>
</dbReference>
<sequence length="377" mass="41700">MHESVEDIPITVICGPLGAGKTTLVNQLLKNPGERQIAVIVNDMGEVNIDAELVEDEAEKGVIDLSNGCICCRLQDDLVTEVTRIADQRSFDYLVVEASGISEPIPIARSLTVGTEEKSLSDRFYLDTTVSVIDAYGFWKAFDPEESLPDAAPDPERPLTEVLVDQIEFCDVLLLNKCDMVPEEALDSVEAAIEELQPRAEIHRTRYSQINPNDVLDTGLFNFGEAKRQQGWKQALANETDEAGNGNHDHSHEDSGEAVSAATAHGVESFVYHRERPFHPTRFNMWLDEWRGNIVRAKGFAWVSNRPKTVLGVSQAGPEVQAGPIGQWGDDDPMTRLVFIGRDLNESDLTAELDDCLATAEEQAAENVDDPFPRNLK</sequence>
<evidence type="ECO:0000259" key="7">
    <source>
        <dbReference type="SMART" id="SM00833"/>
    </source>
</evidence>
<dbReference type="Pfam" id="PF02492">
    <property type="entry name" value="cobW"/>
    <property type="match status" value="1"/>
</dbReference>
<reference evidence="9" key="1">
    <citation type="submission" date="2016-10" db="EMBL/GenBank/DDBJ databases">
        <authorList>
            <person name="Varghese N."/>
            <person name="Submissions S."/>
        </authorList>
    </citation>
    <scope>NUCLEOTIDE SEQUENCE [LARGE SCALE GENOMIC DNA]</scope>
    <source>
        <strain evidence="9">CGMCC 1.10121</strain>
    </source>
</reference>
<evidence type="ECO:0000313" key="8">
    <source>
        <dbReference type="EMBL" id="SEP12501.1"/>
    </source>
</evidence>
<dbReference type="CDD" id="cd03112">
    <property type="entry name" value="CobW-like"/>
    <property type="match status" value="1"/>
</dbReference>
<keyword evidence="9" id="KW-1185">Reference proteome</keyword>
<gene>
    <name evidence="8" type="ORF">SAMN04487948_11544</name>
</gene>
<comment type="catalytic activity">
    <reaction evidence="5">
        <text>GTP + H2O = GDP + phosphate + H(+)</text>
        <dbReference type="Rhea" id="RHEA:19669"/>
        <dbReference type="ChEBI" id="CHEBI:15377"/>
        <dbReference type="ChEBI" id="CHEBI:15378"/>
        <dbReference type="ChEBI" id="CHEBI:37565"/>
        <dbReference type="ChEBI" id="CHEBI:43474"/>
        <dbReference type="ChEBI" id="CHEBI:58189"/>
    </reaction>
    <physiologicalReaction direction="left-to-right" evidence="5">
        <dbReference type="Rhea" id="RHEA:19670"/>
    </physiologicalReaction>
</comment>
<dbReference type="OrthoDB" id="359387at2157"/>
<dbReference type="InterPro" id="IPR011629">
    <property type="entry name" value="CobW-like_C"/>
</dbReference>
<keyword evidence="3" id="KW-0143">Chaperone</keyword>
<dbReference type="InterPro" id="IPR051927">
    <property type="entry name" value="Zn_Chap_cDPG_Synth"/>
</dbReference>
<dbReference type="PANTHER" id="PTHR43603:SF1">
    <property type="entry name" value="ZINC-REGULATED GTPASE METALLOPROTEIN ACTIVATOR 1"/>
    <property type="match status" value="1"/>
</dbReference>
<feature type="domain" description="CobW C-terminal" evidence="7">
    <location>
        <begin position="267"/>
        <end position="357"/>
    </location>
</feature>
<dbReference type="EMBL" id="FODV01000015">
    <property type="protein sequence ID" value="SEP12501.1"/>
    <property type="molecule type" value="Genomic_DNA"/>
</dbReference>
<dbReference type="InterPro" id="IPR003495">
    <property type="entry name" value="CobW/HypB/UreG_nucleotide-bd"/>
</dbReference>
<dbReference type="RefSeq" id="WP_089827013.1">
    <property type="nucleotide sequence ID" value="NZ_FODV01000015.1"/>
</dbReference>
<dbReference type="GO" id="GO:0016787">
    <property type="term" value="F:hydrolase activity"/>
    <property type="evidence" value="ECO:0007669"/>
    <property type="project" value="UniProtKB-KW"/>
</dbReference>
<dbReference type="SUPFAM" id="SSF52540">
    <property type="entry name" value="P-loop containing nucleoside triphosphate hydrolases"/>
    <property type="match status" value="1"/>
</dbReference>
<accession>A0A1H8VB17</accession>
<name>A0A1H8VB17_9EURY</name>
<keyword evidence="1" id="KW-0547">Nucleotide-binding</keyword>
<evidence type="ECO:0000256" key="1">
    <source>
        <dbReference type="ARBA" id="ARBA00022741"/>
    </source>
</evidence>
<dbReference type="PANTHER" id="PTHR43603">
    <property type="entry name" value="COBW DOMAIN-CONTAINING PROTEIN DDB_G0274527"/>
    <property type="match status" value="1"/>
</dbReference>
<feature type="region of interest" description="Disordered" evidence="6">
    <location>
        <begin position="240"/>
        <end position="260"/>
    </location>
</feature>
<evidence type="ECO:0000256" key="6">
    <source>
        <dbReference type="SAM" id="MobiDB-lite"/>
    </source>
</evidence>
<evidence type="ECO:0000256" key="4">
    <source>
        <dbReference type="ARBA" id="ARBA00034320"/>
    </source>
</evidence>
<dbReference type="Gene3D" id="3.30.1220.10">
    <property type="entry name" value="CobW-like, C-terminal domain"/>
    <property type="match status" value="1"/>
</dbReference>
<comment type="similarity">
    <text evidence="4">Belongs to the SIMIBI class G3E GTPase family. ZNG1 subfamily.</text>
</comment>
<evidence type="ECO:0000256" key="5">
    <source>
        <dbReference type="ARBA" id="ARBA00049117"/>
    </source>
</evidence>
<proteinExistence type="inferred from homology"/>
<evidence type="ECO:0000256" key="2">
    <source>
        <dbReference type="ARBA" id="ARBA00022801"/>
    </source>
</evidence>
<protein>
    <submittedName>
        <fullName evidence="8">GTPase, G3E family</fullName>
    </submittedName>
</protein>
<keyword evidence="2" id="KW-0378">Hydrolase</keyword>
<dbReference type="Proteomes" id="UP000199126">
    <property type="component" value="Unassembled WGS sequence"/>
</dbReference>
<evidence type="ECO:0000313" key="9">
    <source>
        <dbReference type="Proteomes" id="UP000199126"/>
    </source>
</evidence>
<dbReference type="GO" id="GO:0000166">
    <property type="term" value="F:nucleotide binding"/>
    <property type="evidence" value="ECO:0007669"/>
    <property type="project" value="UniProtKB-KW"/>
</dbReference>